<reference evidence="1" key="1">
    <citation type="submission" date="2022-10" db="EMBL/GenBank/DDBJ databases">
        <authorList>
            <person name="Meaden S."/>
        </authorList>
    </citation>
    <scope>NUCLEOTIDE SEQUENCE</scope>
</reference>
<evidence type="ECO:0000313" key="1">
    <source>
        <dbReference type="EMBL" id="CAI3971213.1"/>
    </source>
</evidence>
<sequence length="142" mass="16248">MSKRALDLTYIYNAVNGMEYGDEPSDEVVKFAKENGYIIVFGHSDDLMEIRGAVYDEFYSSPKLNSKGVIYPECDCNDCPHERRIAERSSTIEWKISYKGLTHYFRPVNAEGEELTCMEFFVNEDGEAYSNGLVIHLSEFGE</sequence>
<organism evidence="1">
    <name type="scientific">Ochrobactrum phage ORM_20</name>
    <dbReference type="NCBI Taxonomy" id="2985243"/>
    <lineage>
        <taxon>Viruses</taxon>
    </lineage>
</organism>
<gene>
    <name evidence="1" type="ORF">ORM20_00164</name>
</gene>
<proteinExistence type="predicted"/>
<accession>A0A9N6ZHQ5</accession>
<dbReference type="EMBL" id="OX359470">
    <property type="protein sequence ID" value="CAI3971213.1"/>
    <property type="molecule type" value="Genomic_DNA"/>
</dbReference>
<protein>
    <submittedName>
        <fullName evidence="1">Uncharacterized protein</fullName>
    </submittedName>
</protein>
<name>A0A9N6ZHQ5_9VIRU</name>